<organism evidence="1 2">
    <name type="scientific">Roseomonas populi</name>
    <dbReference type="NCBI Taxonomy" id="3121582"/>
    <lineage>
        <taxon>Bacteria</taxon>
        <taxon>Pseudomonadati</taxon>
        <taxon>Pseudomonadota</taxon>
        <taxon>Alphaproteobacteria</taxon>
        <taxon>Acetobacterales</taxon>
        <taxon>Roseomonadaceae</taxon>
        <taxon>Roseomonas</taxon>
    </lineage>
</organism>
<name>A0ABT1XAA3_9PROT</name>
<dbReference type="EMBL" id="JANJOU010000027">
    <property type="protein sequence ID" value="MCR0985010.1"/>
    <property type="molecule type" value="Genomic_DNA"/>
</dbReference>
<dbReference type="RefSeq" id="WP_257718662.1">
    <property type="nucleotide sequence ID" value="NZ_JANJOU010000027.1"/>
</dbReference>
<protein>
    <recommendedName>
        <fullName evidence="3">DUF2783 domain-containing protein</fullName>
    </recommendedName>
</protein>
<comment type="caution">
    <text evidence="1">The sequence shown here is derived from an EMBL/GenBank/DDBJ whole genome shotgun (WGS) entry which is preliminary data.</text>
</comment>
<evidence type="ECO:0000313" key="2">
    <source>
        <dbReference type="Proteomes" id="UP001524642"/>
    </source>
</evidence>
<sequence length="61" mass="6110">MIPQIPVTTLEAASDLLAEAIDSAGPEKEALFLAKLALALAAHLDDNAVLGTAVAAALADL</sequence>
<dbReference type="Proteomes" id="UP001524642">
    <property type="component" value="Unassembled WGS sequence"/>
</dbReference>
<evidence type="ECO:0000313" key="1">
    <source>
        <dbReference type="EMBL" id="MCR0985010.1"/>
    </source>
</evidence>
<keyword evidence="2" id="KW-1185">Reference proteome</keyword>
<reference evidence="1 2" key="1">
    <citation type="submission" date="2022-06" db="EMBL/GenBank/DDBJ databases">
        <title>Roseomonas CN29.</title>
        <authorList>
            <person name="Cheng Y."/>
            <person name="He X."/>
        </authorList>
    </citation>
    <scope>NUCLEOTIDE SEQUENCE [LARGE SCALE GENOMIC DNA]</scope>
    <source>
        <strain evidence="1 2">CN29</strain>
    </source>
</reference>
<proteinExistence type="predicted"/>
<evidence type="ECO:0008006" key="3">
    <source>
        <dbReference type="Google" id="ProtNLM"/>
    </source>
</evidence>
<gene>
    <name evidence="1" type="ORF">NRP21_23425</name>
</gene>
<accession>A0ABT1XAA3</accession>